<evidence type="ECO:0000313" key="2">
    <source>
        <dbReference type="Proteomes" id="UP000004994"/>
    </source>
</evidence>
<protein>
    <recommendedName>
        <fullName evidence="3">Ubiquitin-like domain-containing protein</fullName>
    </recommendedName>
</protein>
<sequence length="80" mass="9311">MDEPQKIKFKVESETSEFNVTMKEEDKVKDLVEIVKANFGDDLHYTLEYNSIEMKCDQALSTYNLKDGSIVKVKWFVDSP</sequence>
<evidence type="ECO:0000313" key="1">
    <source>
        <dbReference type="EnsemblPlants" id="Solyc10g086230.1.1.1"/>
    </source>
</evidence>
<dbReference type="Gene3D" id="3.10.20.90">
    <property type="entry name" value="Phosphatidylinositol 3-kinase Catalytic Subunit, Chain A, domain 1"/>
    <property type="match status" value="1"/>
</dbReference>
<keyword evidence="2" id="KW-1185">Reference proteome</keyword>
<reference evidence="1" key="2">
    <citation type="submission" date="2019-01" db="UniProtKB">
        <authorList>
            <consortium name="EnsemblPlants"/>
        </authorList>
    </citation>
    <scope>IDENTIFICATION</scope>
    <source>
        <strain evidence="1">cv. Heinz 1706</strain>
    </source>
</reference>
<reference evidence="1" key="1">
    <citation type="journal article" date="2012" name="Nature">
        <title>The tomato genome sequence provides insights into fleshy fruit evolution.</title>
        <authorList>
            <consortium name="Tomato Genome Consortium"/>
        </authorList>
    </citation>
    <scope>NUCLEOTIDE SEQUENCE [LARGE SCALE GENOMIC DNA]</scope>
    <source>
        <strain evidence="1">cv. Heinz 1706</strain>
    </source>
</reference>
<dbReference type="AlphaFoldDB" id="A0A3Q7JH28"/>
<dbReference type="SUPFAM" id="SSF54236">
    <property type="entry name" value="Ubiquitin-like"/>
    <property type="match status" value="1"/>
</dbReference>
<dbReference type="InterPro" id="IPR029071">
    <property type="entry name" value="Ubiquitin-like_domsf"/>
</dbReference>
<evidence type="ECO:0008006" key="3">
    <source>
        <dbReference type="Google" id="ProtNLM"/>
    </source>
</evidence>
<organism evidence="1">
    <name type="scientific">Solanum lycopersicum</name>
    <name type="common">Tomato</name>
    <name type="synonym">Lycopersicon esculentum</name>
    <dbReference type="NCBI Taxonomy" id="4081"/>
    <lineage>
        <taxon>Eukaryota</taxon>
        <taxon>Viridiplantae</taxon>
        <taxon>Streptophyta</taxon>
        <taxon>Embryophyta</taxon>
        <taxon>Tracheophyta</taxon>
        <taxon>Spermatophyta</taxon>
        <taxon>Magnoliopsida</taxon>
        <taxon>eudicotyledons</taxon>
        <taxon>Gunneridae</taxon>
        <taxon>Pentapetalae</taxon>
        <taxon>asterids</taxon>
        <taxon>lamiids</taxon>
        <taxon>Solanales</taxon>
        <taxon>Solanaceae</taxon>
        <taxon>Solanoideae</taxon>
        <taxon>Solaneae</taxon>
        <taxon>Solanum</taxon>
        <taxon>Solanum subgen. Lycopersicon</taxon>
    </lineage>
</organism>
<dbReference type="Proteomes" id="UP000004994">
    <property type="component" value="Chromosome 10"/>
</dbReference>
<name>A0A3Q7JH28_SOLLC</name>
<dbReference type="SMR" id="A0A3Q7JH28"/>
<proteinExistence type="predicted"/>
<dbReference type="EnsemblPlants" id="Solyc10g086230.1.1">
    <property type="protein sequence ID" value="Solyc10g086230.1.1.1"/>
    <property type="gene ID" value="Solyc10g086230.1"/>
</dbReference>
<dbReference type="Gramene" id="Solyc10g086230.1.1">
    <property type="protein sequence ID" value="Solyc10g086230.1.1.1"/>
    <property type="gene ID" value="Solyc10g086230.1"/>
</dbReference>
<dbReference type="PaxDb" id="4081-Solyc10g086230.1.1"/>
<dbReference type="InParanoid" id="A0A3Q7JH28"/>
<accession>A0A3Q7JH28</accession>